<name>C5DKX1_LACTC</name>
<dbReference type="InParanoid" id="C5DKX1"/>
<dbReference type="EMBL" id="CU928170">
    <property type="protein sequence ID" value="CAR24122.1"/>
    <property type="molecule type" value="Genomic_DNA"/>
</dbReference>
<dbReference type="PANTHER" id="PTHR13618:SF1">
    <property type="entry name" value="PROTEIN ROGDI HOMOLOG"/>
    <property type="match status" value="1"/>
</dbReference>
<dbReference type="eggNOG" id="ENOG502RBKJ">
    <property type="taxonomic scope" value="Eukaryota"/>
</dbReference>
<dbReference type="GO" id="GO:0043291">
    <property type="term" value="C:RAVE complex"/>
    <property type="evidence" value="ECO:0007669"/>
    <property type="project" value="TreeGrafter"/>
</dbReference>
<dbReference type="STRING" id="559295.C5DKX1"/>
<dbReference type="AlphaFoldDB" id="C5DKX1"/>
<protein>
    <submittedName>
        <fullName evidence="1">KLTH0F08206p</fullName>
    </submittedName>
</protein>
<proteinExistence type="predicted"/>
<dbReference type="PANTHER" id="PTHR13618">
    <property type="entry name" value="LEUCINE ZIPPER CONTAINING TRANSCRIPTION FACTOR LZF1"/>
    <property type="match status" value="1"/>
</dbReference>
<dbReference type="InterPro" id="IPR028241">
    <property type="entry name" value="RAVE2/Rogdi"/>
</dbReference>
<accession>C5DKX1</accession>
<dbReference type="OrthoDB" id="66510at2759"/>
<evidence type="ECO:0000313" key="2">
    <source>
        <dbReference type="Proteomes" id="UP000002036"/>
    </source>
</evidence>
<dbReference type="FunCoup" id="C5DKX1">
    <property type="interactions" value="81"/>
</dbReference>
<dbReference type="HOGENOM" id="CLU_813985_0_0_1"/>
<keyword evidence="2" id="KW-1185">Reference proteome</keyword>
<dbReference type="KEGG" id="lth:KLTH0F08206g"/>
<organism evidence="1 2">
    <name type="scientific">Lachancea thermotolerans (strain ATCC 56472 / CBS 6340 / NRRL Y-8284)</name>
    <name type="common">Yeast</name>
    <name type="synonym">Kluyveromyces thermotolerans</name>
    <dbReference type="NCBI Taxonomy" id="559295"/>
    <lineage>
        <taxon>Eukaryota</taxon>
        <taxon>Fungi</taxon>
        <taxon>Dikarya</taxon>
        <taxon>Ascomycota</taxon>
        <taxon>Saccharomycotina</taxon>
        <taxon>Saccharomycetes</taxon>
        <taxon>Saccharomycetales</taxon>
        <taxon>Saccharomycetaceae</taxon>
        <taxon>Lachancea</taxon>
    </lineage>
</organism>
<dbReference type="Proteomes" id="UP000002036">
    <property type="component" value="Chromosome F"/>
</dbReference>
<dbReference type="OMA" id="ITRCITY"/>
<gene>
    <name evidence="1" type="ordered locus">KLTH0F08206g</name>
</gene>
<reference evidence="1 2" key="1">
    <citation type="journal article" date="2009" name="Genome Res.">
        <title>Comparative genomics of protoploid Saccharomycetaceae.</title>
        <authorList>
            <consortium name="The Genolevures Consortium"/>
            <person name="Souciet J.-L."/>
            <person name="Dujon B."/>
            <person name="Gaillardin C."/>
            <person name="Johnston M."/>
            <person name="Baret P.V."/>
            <person name="Cliften P."/>
            <person name="Sherman D.J."/>
            <person name="Weissenbach J."/>
            <person name="Westhof E."/>
            <person name="Wincker P."/>
            <person name="Jubin C."/>
            <person name="Poulain J."/>
            <person name="Barbe V."/>
            <person name="Segurens B."/>
            <person name="Artiguenave F."/>
            <person name="Anthouard V."/>
            <person name="Vacherie B."/>
            <person name="Val M.-E."/>
            <person name="Fulton R.S."/>
            <person name="Minx P."/>
            <person name="Wilson R."/>
            <person name="Durrens P."/>
            <person name="Jean G."/>
            <person name="Marck C."/>
            <person name="Martin T."/>
            <person name="Nikolski M."/>
            <person name="Rolland T."/>
            <person name="Seret M.-L."/>
            <person name="Casaregola S."/>
            <person name="Despons L."/>
            <person name="Fairhead C."/>
            <person name="Fischer G."/>
            <person name="Lafontaine I."/>
            <person name="Leh V."/>
            <person name="Lemaire M."/>
            <person name="de Montigny J."/>
            <person name="Neuveglise C."/>
            <person name="Thierry A."/>
            <person name="Blanc-Lenfle I."/>
            <person name="Bleykasten C."/>
            <person name="Diffels J."/>
            <person name="Fritsch E."/>
            <person name="Frangeul L."/>
            <person name="Goeffon A."/>
            <person name="Jauniaux N."/>
            <person name="Kachouri-Lafond R."/>
            <person name="Payen C."/>
            <person name="Potier S."/>
            <person name="Pribylova L."/>
            <person name="Ozanne C."/>
            <person name="Richard G.-F."/>
            <person name="Sacerdot C."/>
            <person name="Straub M.-L."/>
            <person name="Talla E."/>
        </authorList>
    </citation>
    <scope>NUCLEOTIDE SEQUENCE [LARGE SCALE GENOMIC DNA]</scope>
    <source>
        <strain evidence="2">ATCC 56472 / CBS 6340 / NRRL Y-8284</strain>
    </source>
</reference>
<dbReference type="GeneID" id="8292765"/>
<evidence type="ECO:0000313" key="1">
    <source>
        <dbReference type="EMBL" id="CAR24122.1"/>
    </source>
</evidence>
<dbReference type="Pfam" id="PF10259">
    <property type="entry name" value="Rogdi_lz"/>
    <property type="match status" value="1"/>
</dbReference>
<dbReference type="RefSeq" id="XP_002554559.1">
    <property type="nucleotide sequence ID" value="XM_002554513.1"/>
</dbReference>
<sequence length="338" mass="38313">MTAELYPGDYFGGKPDNDSVLSERSWLINEIIKPELPNIIDNVDKCLELLTSDESFRMPISNGVPAEPNAAYVRGVLTRKGALITDFQVMIRFKQFNRGKHCLFKMDSELPFPIEQINTITQNLKTVSELLDSLQLCGDVEIFTADLSHVMELLSKSTNLLQYPPKYLLFPFNGNMVLKHMFKSSETPFESSHHVLNMDLVILNTEVCMDFRNLQKITTKPWSDYDAESDKTFTDKIRDELKLHRGKRLSEVLQDQGLHIEEPSLLRNMLPLKNTHNATTLPEAQEILARCVTFEAGLVSECEKVSVSTSDPSLISITSKLNGLETCVSNYYSNITQI</sequence>